<evidence type="ECO:0000313" key="1">
    <source>
        <dbReference type="EMBL" id="CAF1080987.1"/>
    </source>
</evidence>
<gene>
    <name evidence="1" type="ORF">EDS130_LOCUS18963</name>
</gene>
<accession>A0A814MQ47</accession>
<reference evidence="1" key="1">
    <citation type="submission" date="2021-02" db="EMBL/GenBank/DDBJ databases">
        <authorList>
            <person name="Nowell W R."/>
        </authorList>
    </citation>
    <scope>NUCLEOTIDE SEQUENCE</scope>
</reference>
<dbReference type="EMBL" id="CAJNOJ010000089">
    <property type="protein sequence ID" value="CAF1080987.1"/>
    <property type="molecule type" value="Genomic_DNA"/>
</dbReference>
<proteinExistence type="predicted"/>
<dbReference type="OrthoDB" id="10097438at2759"/>
<comment type="caution">
    <text evidence="1">The sequence shown here is derived from an EMBL/GenBank/DDBJ whole genome shotgun (WGS) entry which is preliminary data.</text>
</comment>
<evidence type="ECO:0000313" key="2">
    <source>
        <dbReference type="Proteomes" id="UP000663852"/>
    </source>
</evidence>
<organism evidence="1 2">
    <name type="scientific">Adineta ricciae</name>
    <name type="common">Rotifer</name>
    <dbReference type="NCBI Taxonomy" id="249248"/>
    <lineage>
        <taxon>Eukaryota</taxon>
        <taxon>Metazoa</taxon>
        <taxon>Spiralia</taxon>
        <taxon>Gnathifera</taxon>
        <taxon>Rotifera</taxon>
        <taxon>Eurotatoria</taxon>
        <taxon>Bdelloidea</taxon>
        <taxon>Adinetida</taxon>
        <taxon>Adinetidae</taxon>
        <taxon>Adineta</taxon>
    </lineage>
</organism>
<dbReference type="Proteomes" id="UP000663852">
    <property type="component" value="Unassembled WGS sequence"/>
</dbReference>
<sequence>MSTVSPSFSTTSPYSTTTSTSTMSFYIDDGFYPLARHSTRVRSSRAVGSKFEVAAGESRSSKDKLSLRVPTCYGTVSINESHARRAAYSTTTSTSTMSFYIDDGFYPLARHSTRVRSSRAVGSKFEVAAGESRSSKDKLSLRVPTCYGTVSINESHARRAAKASRVKASRFAAASDSIYNGVSFF</sequence>
<dbReference type="AlphaFoldDB" id="A0A814MQ47"/>
<protein>
    <submittedName>
        <fullName evidence="1">Uncharacterized protein</fullName>
    </submittedName>
</protein>
<name>A0A814MQ47_ADIRI</name>